<feature type="domain" description="HTH lysR-type" evidence="6">
    <location>
        <begin position="7"/>
        <end position="64"/>
    </location>
</feature>
<dbReference type="Pfam" id="PF03466">
    <property type="entry name" value="LysR_substrate"/>
    <property type="match status" value="1"/>
</dbReference>
<evidence type="ECO:0000256" key="1">
    <source>
        <dbReference type="ARBA" id="ARBA00009437"/>
    </source>
</evidence>
<dbReference type="GO" id="GO:0032993">
    <property type="term" value="C:protein-DNA complex"/>
    <property type="evidence" value="ECO:0007669"/>
    <property type="project" value="TreeGrafter"/>
</dbReference>
<reference evidence="8" key="1">
    <citation type="submission" date="2016-10" db="EMBL/GenBank/DDBJ databases">
        <authorList>
            <person name="Varghese N."/>
            <person name="Submissions S."/>
        </authorList>
    </citation>
    <scope>NUCLEOTIDE SEQUENCE [LARGE SCALE GENOMIC DNA]</scope>
    <source>
        <strain evidence="8">DSM 44675</strain>
    </source>
</reference>
<gene>
    <name evidence="7" type="ORF">SAMN05444583_107220</name>
</gene>
<dbReference type="Pfam" id="PF00126">
    <property type="entry name" value="HTH_1"/>
    <property type="match status" value="1"/>
</dbReference>
<comment type="similarity">
    <text evidence="1">Belongs to the LysR transcriptional regulatory family.</text>
</comment>
<dbReference type="OrthoDB" id="3176554at2"/>
<dbReference type="InterPro" id="IPR036388">
    <property type="entry name" value="WH-like_DNA-bd_sf"/>
</dbReference>
<dbReference type="PANTHER" id="PTHR30346:SF0">
    <property type="entry name" value="HCA OPERON TRANSCRIPTIONAL ACTIVATOR HCAR"/>
    <property type="match status" value="1"/>
</dbReference>
<protein>
    <submittedName>
        <fullName evidence="7">DNA-binding transcriptional regulator, LysR family</fullName>
    </submittedName>
</protein>
<dbReference type="PRINTS" id="PR00039">
    <property type="entry name" value="HTHLYSR"/>
</dbReference>
<dbReference type="SUPFAM" id="SSF53850">
    <property type="entry name" value="Periplasmic binding protein-like II"/>
    <property type="match status" value="1"/>
</dbReference>
<evidence type="ECO:0000256" key="3">
    <source>
        <dbReference type="ARBA" id="ARBA00023125"/>
    </source>
</evidence>
<dbReference type="Proteomes" id="UP000198677">
    <property type="component" value="Unassembled WGS sequence"/>
</dbReference>
<name>A0A1H7P195_9NOCA</name>
<sequence length="322" mass="35532">MLAGKDIQSRQLRYFIAVAEELSFTRAAQKLYVAQQAMSAQIKQLEQSLGVTLLTRTTRSVALTAAGAAFYEDATATLAAMDAAVGRARLMQRTESTRLVLGFVEGAALTLTEPIMSAFRDRHPGATIEMRQFNYDDPSCGLNDGLVDVAFVRRPLTTDRVDFLRLFTQPLVALVRADHHLAERTSVRAADLIDEQLSGAASTDPVWNAFWELDEHRGGSPGRIVTRSTGLLEVYQKVMAGVCISVSVACARWIPHPGVKLLPITDVEHSEVTVAWPRDTDSPLVRSFVDVARRVRDEHPKLVTRLQEPDFKGRSGVTSSER</sequence>
<dbReference type="Gene3D" id="3.40.190.10">
    <property type="entry name" value="Periplasmic binding protein-like II"/>
    <property type="match status" value="2"/>
</dbReference>
<keyword evidence="4" id="KW-0010">Activator</keyword>
<evidence type="ECO:0000313" key="7">
    <source>
        <dbReference type="EMBL" id="SEL29581.1"/>
    </source>
</evidence>
<organism evidence="7 8">
    <name type="scientific">Rhodococcus maanshanensis</name>
    <dbReference type="NCBI Taxonomy" id="183556"/>
    <lineage>
        <taxon>Bacteria</taxon>
        <taxon>Bacillati</taxon>
        <taxon>Actinomycetota</taxon>
        <taxon>Actinomycetes</taxon>
        <taxon>Mycobacteriales</taxon>
        <taxon>Nocardiaceae</taxon>
        <taxon>Rhodococcus</taxon>
    </lineage>
</organism>
<dbReference type="InterPro" id="IPR036390">
    <property type="entry name" value="WH_DNA-bd_sf"/>
</dbReference>
<dbReference type="GO" id="GO:0003677">
    <property type="term" value="F:DNA binding"/>
    <property type="evidence" value="ECO:0007669"/>
    <property type="project" value="UniProtKB-KW"/>
</dbReference>
<keyword evidence="3 7" id="KW-0238">DNA-binding</keyword>
<accession>A0A1H7P195</accession>
<dbReference type="InterPro" id="IPR005119">
    <property type="entry name" value="LysR_subst-bd"/>
</dbReference>
<evidence type="ECO:0000256" key="4">
    <source>
        <dbReference type="ARBA" id="ARBA00023159"/>
    </source>
</evidence>
<evidence type="ECO:0000256" key="2">
    <source>
        <dbReference type="ARBA" id="ARBA00023015"/>
    </source>
</evidence>
<dbReference type="FunFam" id="1.10.10.10:FF:000001">
    <property type="entry name" value="LysR family transcriptional regulator"/>
    <property type="match status" value="1"/>
</dbReference>
<dbReference type="GO" id="GO:0003700">
    <property type="term" value="F:DNA-binding transcription factor activity"/>
    <property type="evidence" value="ECO:0007669"/>
    <property type="project" value="InterPro"/>
</dbReference>
<proteinExistence type="inferred from homology"/>
<dbReference type="Gene3D" id="1.10.10.10">
    <property type="entry name" value="Winged helix-like DNA-binding domain superfamily/Winged helix DNA-binding domain"/>
    <property type="match status" value="1"/>
</dbReference>
<keyword evidence="8" id="KW-1185">Reference proteome</keyword>
<keyword evidence="5" id="KW-0804">Transcription</keyword>
<evidence type="ECO:0000259" key="6">
    <source>
        <dbReference type="PROSITE" id="PS50931"/>
    </source>
</evidence>
<dbReference type="AlphaFoldDB" id="A0A1H7P195"/>
<evidence type="ECO:0000256" key="5">
    <source>
        <dbReference type="ARBA" id="ARBA00023163"/>
    </source>
</evidence>
<dbReference type="InterPro" id="IPR000847">
    <property type="entry name" value="LysR_HTH_N"/>
</dbReference>
<dbReference type="RefSeq" id="WP_083576672.1">
    <property type="nucleotide sequence ID" value="NZ_FOAW01000007.1"/>
</dbReference>
<evidence type="ECO:0000313" key="8">
    <source>
        <dbReference type="Proteomes" id="UP000198677"/>
    </source>
</evidence>
<keyword evidence="2" id="KW-0805">Transcription regulation</keyword>
<dbReference type="CDD" id="cd08414">
    <property type="entry name" value="PBP2_LTTR_aromatics_like"/>
    <property type="match status" value="1"/>
</dbReference>
<dbReference type="SUPFAM" id="SSF46785">
    <property type="entry name" value="Winged helix' DNA-binding domain"/>
    <property type="match status" value="1"/>
</dbReference>
<dbReference type="PROSITE" id="PS50931">
    <property type="entry name" value="HTH_LYSR"/>
    <property type="match status" value="1"/>
</dbReference>
<dbReference type="PANTHER" id="PTHR30346">
    <property type="entry name" value="TRANSCRIPTIONAL DUAL REGULATOR HCAR-RELATED"/>
    <property type="match status" value="1"/>
</dbReference>
<dbReference type="EMBL" id="FOAW01000007">
    <property type="protein sequence ID" value="SEL29581.1"/>
    <property type="molecule type" value="Genomic_DNA"/>
</dbReference>